<organism evidence="1 2">
    <name type="scientific">Elysia crispata</name>
    <name type="common">lettuce slug</name>
    <dbReference type="NCBI Taxonomy" id="231223"/>
    <lineage>
        <taxon>Eukaryota</taxon>
        <taxon>Metazoa</taxon>
        <taxon>Spiralia</taxon>
        <taxon>Lophotrochozoa</taxon>
        <taxon>Mollusca</taxon>
        <taxon>Gastropoda</taxon>
        <taxon>Heterobranchia</taxon>
        <taxon>Euthyneura</taxon>
        <taxon>Panpulmonata</taxon>
        <taxon>Sacoglossa</taxon>
        <taxon>Placobranchoidea</taxon>
        <taxon>Plakobranchidae</taxon>
        <taxon>Elysia</taxon>
    </lineage>
</organism>
<proteinExistence type="predicted"/>
<dbReference type="Proteomes" id="UP001283361">
    <property type="component" value="Unassembled WGS sequence"/>
</dbReference>
<name>A0AAE1DXS1_9GAST</name>
<accession>A0AAE1DXS1</accession>
<dbReference type="EMBL" id="JAWDGP010001920">
    <property type="protein sequence ID" value="KAK3786976.1"/>
    <property type="molecule type" value="Genomic_DNA"/>
</dbReference>
<evidence type="ECO:0000313" key="1">
    <source>
        <dbReference type="EMBL" id="KAK3786976.1"/>
    </source>
</evidence>
<sequence length="75" mass="8027">MGLPSLLPPIIRVFESGVCAAREALDLAQTSSSQGPLICRASWDGTDLATQALGTATPTLIYVQTLSGYRLYVYH</sequence>
<evidence type="ECO:0000313" key="2">
    <source>
        <dbReference type="Proteomes" id="UP001283361"/>
    </source>
</evidence>
<gene>
    <name evidence="1" type="ORF">RRG08_004068</name>
</gene>
<keyword evidence="2" id="KW-1185">Reference proteome</keyword>
<reference evidence="1" key="1">
    <citation type="journal article" date="2023" name="G3 (Bethesda)">
        <title>A reference genome for the long-term kleptoplast-retaining sea slug Elysia crispata morphotype clarki.</title>
        <authorList>
            <person name="Eastman K.E."/>
            <person name="Pendleton A.L."/>
            <person name="Shaikh M.A."/>
            <person name="Suttiyut T."/>
            <person name="Ogas R."/>
            <person name="Tomko P."/>
            <person name="Gavelis G."/>
            <person name="Widhalm J.R."/>
            <person name="Wisecaver J.H."/>
        </authorList>
    </citation>
    <scope>NUCLEOTIDE SEQUENCE</scope>
    <source>
        <strain evidence="1">ECLA1</strain>
    </source>
</reference>
<comment type="caution">
    <text evidence="1">The sequence shown here is derived from an EMBL/GenBank/DDBJ whole genome shotgun (WGS) entry which is preliminary data.</text>
</comment>
<dbReference type="AlphaFoldDB" id="A0AAE1DXS1"/>
<protein>
    <submittedName>
        <fullName evidence="1">Uncharacterized protein</fullName>
    </submittedName>
</protein>